<gene>
    <name evidence="1" type="ORF">Ahy_B10g104619</name>
</gene>
<sequence>MPFVWVPVFQTREAAYNHLLMKPFPPNYTFWLHHGERIIDERPSGREELDPTINSRDQMRDMIHDAFNLPGLQSEDEDSMDGHAGDVAGGLSYLSDEPSHEARSFQDLLKDGGQELYPGCSRFLKLSFLVRLFHIKCMCEVSNKAFRLILELLGDAFEHAQIPKTLHDAKRIIRKLVLSTRR</sequence>
<accession>A0A444X600</accession>
<dbReference type="Proteomes" id="UP000289738">
    <property type="component" value="Chromosome B10"/>
</dbReference>
<organism evidence="1 2">
    <name type="scientific">Arachis hypogaea</name>
    <name type="common">Peanut</name>
    <dbReference type="NCBI Taxonomy" id="3818"/>
    <lineage>
        <taxon>Eukaryota</taxon>
        <taxon>Viridiplantae</taxon>
        <taxon>Streptophyta</taxon>
        <taxon>Embryophyta</taxon>
        <taxon>Tracheophyta</taxon>
        <taxon>Spermatophyta</taxon>
        <taxon>Magnoliopsida</taxon>
        <taxon>eudicotyledons</taxon>
        <taxon>Gunneridae</taxon>
        <taxon>Pentapetalae</taxon>
        <taxon>rosids</taxon>
        <taxon>fabids</taxon>
        <taxon>Fabales</taxon>
        <taxon>Fabaceae</taxon>
        <taxon>Papilionoideae</taxon>
        <taxon>50 kb inversion clade</taxon>
        <taxon>dalbergioids sensu lato</taxon>
        <taxon>Dalbergieae</taxon>
        <taxon>Pterocarpus clade</taxon>
        <taxon>Arachis</taxon>
    </lineage>
</organism>
<comment type="caution">
    <text evidence="1">The sequence shown here is derived from an EMBL/GenBank/DDBJ whole genome shotgun (WGS) entry which is preliminary data.</text>
</comment>
<proteinExistence type="predicted"/>
<dbReference type="EMBL" id="SDMP01000020">
    <property type="protein sequence ID" value="RYQ85105.1"/>
    <property type="molecule type" value="Genomic_DNA"/>
</dbReference>
<evidence type="ECO:0008006" key="3">
    <source>
        <dbReference type="Google" id="ProtNLM"/>
    </source>
</evidence>
<evidence type="ECO:0000313" key="2">
    <source>
        <dbReference type="Proteomes" id="UP000289738"/>
    </source>
</evidence>
<protein>
    <recommendedName>
        <fullName evidence="3">Transposase-associated domain-containing protein</fullName>
    </recommendedName>
</protein>
<name>A0A444X600_ARAHY</name>
<keyword evidence="2" id="KW-1185">Reference proteome</keyword>
<reference evidence="1 2" key="1">
    <citation type="submission" date="2019-01" db="EMBL/GenBank/DDBJ databases">
        <title>Sequencing of cultivated peanut Arachis hypogaea provides insights into genome evolution and oil improvement.</title>
        <authorList>
            <person name="Chen X."/>
        </authorList>
    </citation>
    <scope>NUCLEOTIDE SEQUENCE [LARGE SCALE GENOMIC DNA]</scope>
    <source>
        <strain evidence="2">cv. Fuhuasheng</strain>
        <tissue evidence="1">Leaves</tissue>
    </source>
</reference>
<evidence type="ECO:0000313" key="1">
    <source>
        <dbReference type="EMBL" id="RYQ85105.1"/>
    </source>
</evidence>
<dbReference type="AlphaFoldDB" id="A0A444X600"/>